<keyword evidence="2" id="KW-1185">Reference proteome</keyword>
<protein>
    <submittedName>
        <fullName evidence="1">Uncharacterized protein</fullName>
    </submittedName>
</protein>
<evidence type="ECO:0000313" key="1">
    <source>
        <dbReference type="EMBL" id="CCQ91246.1"/>
    </source>
</evidence>
<proteinExistence type="predicted"/>
<dbReference type="Proteomes" id="UP000011704">
    <property type="component" value="Unassembled WGS sequence"/>
</dbReference>
<gene>
    <name evidence="1" type="ORF">NITGR_610004</name>
</gene>
<dbReference type="AlphaFoldDB" id="M1YLA6"/>
<dbReference type="InParanoid" id="M1YLA6"/>
<reference evidence="1 2" key="1">
    <citation type="journal article" date="2013" name="Front. Microbiol.">
        <title>The genome of Nitrospina gracilis illuminates the metabolism and evolution of the major marine nitrite oxidizer.</title>
        <authorList>
            <person name="Luecker S."/>
            <person name="Nowka B."/>
            <person name="Rattei T."/>
            <person name="Spieck E."/>
            <person name="and Daims H."/>
        </authorList>
    </citation>
    <scope>NUCLEOTIDE SEQUENCE [LARGE SCALE GENOMIC DNA]</scope>
    <source>
        <strain evidence="1 2">3/211</strain>
    </source>
</reference>
<evidence type="ECO:0000313" key="2">
    <source>
        <dbReference type="Proteomes" id="UP000011704"/>
    </source>
</evidence>
<dbReference type="EMBL" id="CAQJ01000068">
    <property type="protein sequence ID" value="CCQ91246.1"/>
    <property type="molecule type" value="Genomic_DNA"/>
</dbReference>
<organism evidence="1 2">
    <name type="scientific">Nitrospina gracilis (strain 3/211)</name>
    <dbReference type="NCBI Taxonomy" id="1266370"/>
    <lineage>
        <taxon>Bacteria</taxon>
        <taxon>Pseudomonadati</taxon>
        <taxon>Nitrospinota/Tectimicrobiota group</taxon>
        <taxon>Nitrospinota</taxon>
        <taxon>Nitrospinia</taxon>
        <taxon>Nitrospinales</taxon>
        <taxon>Nitrospinaceae</taxon>
        <taxon>Nitrospina</taxon>
    </lineage>
</organism>
<sequence length="81" mass="9234">MKKYEVHSVCDACGDVHPTRHHVLLEDGPDQTQSVEEFWEGKDLPADVKNVLANPFQCPTTKSFIKQEDTEQVYLVPLSYT</sequence>
<accession>M1YLA6</accession>
<dbReference type="RefSeq" id="WP_005009702.1">
    <property type="nucleotide sequence ID" value="NZ_HG422173.1"/>
</dbReference>
<name>M1YLA6_NITG3</name>
<dbReference type="HOGENOM" id="CLU_2570321_0_0_0"/>
<comment type="caution">
    <text evidence="1">The sequence shown here is derived from an EMBL/GenBank/DDBJ whole genome shotgun (WGS) entry which is preliminary data.</text>
</comment>